<keyword evidence="2 6" id="KW-0699">rRNA-binding</keyword>
<accession>A0A853G288</accession>
<dbReference type="NCBIfam" id="NF004363">
    <property type="entry name" value="PRK05738.2-4"/>
    <property type="match status" value="1"/>
</dbReference>
<dbReference type="EMBL" id="JACCHU010000001">
    <property type="protein sequence ID" value="NYT52515.1"/>
    <property type="molecule type" value="Genomic_DNA"/>
</dbReference>
<keyword evidence="5 6" id="KW-0687">Ribonucleoprotein</keyword>
<evidence type="ECO:0000313" key="8">
    <source>
        <dbReference type="Proteomes" id="UP000525329"/>
    </source>
</evidence>
<comment type="function">
    <text evidence="6">One of the early assembly proteins it binds 23S rRNA. One of the proteins that surrounds the polypeptide exit tunnel on the outside of the ribosome. Forms the main docking site for trigger factor binding to the ribosome.</text>
</comment>
<proteinExistence type="inferred from homology"/>
<evidence type="ECO:0000313" key="7">
    <source>
        <dbReference type="EMBL" id="NYT52515.1"/>
    </source>
</evidence>
<comment type="subunit">
    <text evidence="6">Part of the 50S ribosomal subunit. Contacts protein L29, and trigger factor when it is bound to the ribosome.</text>
</comment>
<dbReference type="Gene3D" id="3.30.70.330">
    <property type="match status" value="1"/>
</dbReference>
<dbReference type="GO" id="GO:0019843">
    <property type="term" value="F:rRNA binding"/>
    <property type="evidence" value="ECO:0007669"/>
    <property type="project" value="UniProtKB-UniRule"/>
</dbReference>
<evidence type="ECO:0000256" key="1">
    <source>
        <dbReference type="ARBA" id="ARBA00006700"/>
    </source>
</evidence>
<comment type="similarity">
    <text evidence="1 6">Belongs to the universal ribosomal protein uL23 family.</text>
</comment>
<keyword evidence="4 6" id="KW-0689">Ribosomal protein</keyword>
<dbReference type="GO" id="GO:0006412">
    <property type="term" value="P:translation"/>
    <property type="evidence" value="ECO:0007669"/>
    <property type="project" value="UniProtKB-UniRule"/>
</dbReference>
<dbReference type="FunFam" id="3.30.70.330:FF:000001">
    <property type="entry name" value="50S ribosomal protein L23"/>
    <property type="match status" value="1"/>
</dbReference>
<evidence type="ECO:0000256" key="6">
    <source>
        <dbReference type="HAMAP-Rule" id="MF_01369"/>
    </source>
</evidence>
<evidence type="ECO:0000256" key="5">
    <source>
        <dbReference type="ARBA" id="ARBA00023274"/>
    </source>
</evidence>
<gene>
    <name evidence="6 7" type="primary">rplW</name>
    <name evidence="7" type="ORF">H0A74_02935</name>
</gene>
<keyword evidence="3 6" id="KW-0694">RNA-binding</keyword>
<dbReference type="HAMAP" id="MF_01369_B">
    <property type="entry name" value="Ribosomal_uL23_B"/>
    <property type="match status" value="1"/>
</dbReference>
<dbReference type="AlphaFoldDB" id="A0A853G288"/>
<sequence length="96" mass="10732">MNQEKLLKTLLMPIVSEKITMLSAHNQYAFKVRMDSSKREIKAAVEILLSVNVENVTTLIVKGKKKIFKGRSGSRPNWKKAMVKVSAGQIIDVSST</sequence>
<dbReference type="InterPro" id="IPR012678">
    <property type="entry name" value="Ribosomal_uL23/eL15/eS24_sf"/>
</dbReference>
<evidence type="ECO:0000256" key="3">
    <source>
        <dbReference type="ARBA" id="ARBA00022884"/>
    </source>
</evidence>
<dbReference type="InterPro" id="IPR012677">
    <property type="entry name" value="Nucleotide-bd_a/b_plait_sf"/>
</dbReference>
<protein>
    <recommendedName>
        <fullName evidence="6">Large ribosomal subunit protein uL23</fullName>
    </recommendedName>
</protein>
<organism evidence="7 8">
    <name type="scientific">Candidatus Vesicomyosocius endoextente</name>
    <dbReference type="NCBI Taxonomy" id="2738853"/>
    <lineage>
        <taxon>Bacteria</taxon>
        <taxon>Pseudomonadati</taxon>
        <taxon>Pseudomonadota</taxon>
        <taxon>Gammaproteobacteria</taxon>
        <taxon>Candidatus Pseudothioglobaceae</taxon>
        <taxon>Candidatus Vesicomyidisocius</taxon>
    </lineage>
</organism>
<dbReference type="GO" id="GO:0005840">
    <property type="term" value="C:ribosome"/>
    <property type="evidence" value="ECO:0007669"/>
    <property type="project" value="UniProtKB-KW"/>
</dbReference>
<dbReference type="Proteomes" id="UP000525329">
    <property type="component" value="Unassembled WGS sequence"/>
</dbReference>
<dbReference type="Pfam" id="PF00276">
    <property type="entry name" value="Ribosomal_L23"/>
    <property type="match status" value="1"/>
</dbReference>
<dbReference type="GO" id="GO:1990904">
    <property type="term" value="C:ribonucleoprotein complex"/>
    <property type="evidence" value="ECO:0007669"/>
    <property type="project" value="UniProtKB-KW"/>
</dbReference>
<name>A0A853G288_9GAMM</name>
<evidence type="ECO:0000256" key="4">
    <source>
        <dbReference type="ARBA" id="ARBA00022980"/>
    </source>
</evidence>
<evidence type="ECO:0000256" key="2">
    <source>
        <dbReference type="ARBA" id="ARBA00022730"/>
    </source>
</evidence>
<dbReference type="NCBIfam" id="NF004359">
    <property type="entry name" value="PRK05738.1-3"/>
    <property type="match status" value="1"/>
</dbReference>
<dbReference type="InterPro" id="IPR013025">
    <property type="entry name" value="Ribosomal_uL23-like"/>
</dbReference>
<reference evidence="7 8" key="1">
    <citation type="submission" date="2020-05" db="EMBL/GenBank/DDBJ databases">
        <title>Horizontal transmission and recombination maintain forever young bacterial symbiont genomes.</title>
        <authorList>
            <person name="Russell S.L."/>
            <person name="Pepper-Tunick E."/>
            <person name="Svedberg J."/>
            <person name="Byrne A."/>
            <person name="Ruelas Castillo J."/>
            <person name="Vollmers C."/>
            <person name="Beinart R.A."/>
            <person name="Corbett-Detig R."/>
        </authorList>
    </citation>
    <scope>NUCLEOTIDE SEQUENCE [LARGE SCALE GENOMIC DNA]</scope>
    <source>
        <strain evidence="7">Monterey_2004</strain>
    </source>
</reference>
<comment type="caution">
    <text evidence="7">The sequence shown here is derived from an EMBL/GenBank/DDBJ whole genome shotgun (WGS) entry which is preliminary data.</text>
</comment>
<dbReference type="GO" id="GO:0003735">
    <property type="term" value="F:structural constituent of ribosome"/>
    <property type="evidence" value="ECO:0007669"/>
    <property type="project" value="InterPro"/>
</dbReference>
<dbReference type="SUPFAM" id="SSF54189">
    <property type="entry name" value="Ribosomal proteins S24e, L23 and L15e"/>
    <property type="match status" value="1"/>
</dbReference>